<dbReference type="InterPro" id="IPR058745">
    <property type="entry name" value="PWI_Topors"/>
</dbReference>
<accession>A0A6P8YFV1</accession>
<dbReference type="PANTHER" id="PTHR46077:SF1">
    <property type="entry name" value="TOP1 BINDING ARGININE_SERINE RICH PROTEIN, E3 UBIQUITIN LIGASE"/>
    <property type="match status" value="1"/>
</dbReference>
<dbReference type="EC" id="2.3.2.27" evidence="2"/>
<dbReference type="InterPro" id="IPR001841">
    <property type="entry name" value="Znf_RING"/>
</dbReference>
<protein>
    <recommendedName>
        <fullName evidence="10">E3 ubiquitin-protein ligase Topors</fullName>
        <ecNumber evidence="2">2.3.2.27</ecNumber>
    </recommendedName>
    <alternativeName>
        <fullName evidence="11">RING-type E3 ubiquitin transferase Topors</fullName>
    </alternativeName>
    <alternativeName>
        <fullName evidence="13">SUMO1-protein E3 ligase Topors</fullName>
    </alternativeName>
    <alternativeName>
        <fullName evidence="12">Topoisomerase I-binding RING finger protein</fullName>
    </alternativeName>
    <alternativeName>
        <fullName evidence="14">Topoisomerase I-binding arginine/serine-rich protein</fullName>
    </alternativeName>
</protein>
<feature type="compositionally biased region" description="Low complexity" evidence="16">
    <location>
        <begin position="756"/>
        <end position="781"/>
    </location>
</feature>
<dbReference type="FunFam" id="3.30.40.10:FF:000136">
    <property type="entry name" value="E3 ubiquitin-protein ligase Topors"/>
    <property type="match status" value="1"/>
</dbReference>
<evidence type="ECO:0000256" key="4">
    <source>
        <dbReference type="ARBA" id="ARBA00022723"/>
    </source>
</evidence>
<dbReference type="Gene3D" id="3.30.40.10">
    <property type="entry name" value="Zinc/RING finger domain, C3HC4 (zinc finger)"/>
    <property type="match status" value="1"/>
</dbReference>
<evidence type="ECO:0000256" key="2">
    <source>
        <dbReference type="ARBA" id="ARBA00012483"/>
    </source>
</evidence>
<dbReference type="GO" id="GO:0006513">
    <property type="term" value="P:protein monoubiquitination"/>
    <property type="evidence" value="ECO:0007669"/>
    <property type="project" value="TreeGrafter"/>
</dbReference>
<proteinExistence type="predicted"/>
<evidence type="ECO:0000256" key="5">
    <source>
        <dbReference type="ARBA" id="ARBA00022771"/>
    </source>
</evidence>
<evidence type="ECO:0000256" key="1">
    <source>
        <dbReference type="ARBA" id="ARBA00000900"/>
    </source>
</evidence>
<dbReference type="PROSITE" id="PS50089">
    <property type="entry name" value="ZF_RING_2"/>
    <property type="match status" value="1"/>
</dbReference>
<keyword evidence="6" id="KW-0833">Ubl conjugation pathway</keyword>
<dbReference type="Pfam" id="PF00097">
    <property type="entry name" value="zf-C3HC4"/>
    <property type="match status" value="1"/>
</dbReference>
<reference evidence="19" key="1">
    <citation type="submission" date="2025-08" db="UniProtKB">
        <authorList>
            <consortium name="RefSeq"/>
        </authorList>
    </citation>
    <scope>IDENTIFICATION</scope>
    <source>
        <strain evidence="19">15112-1751.03</strain>
        <tissue evidence="19">Whole Adult</tissue>
    </source>
</reference>
<dbReference type="PANTHER" id="PTHR46077">
    <property type="entry name" value="E3 UBIQUITIN-PROTEIN LIGASE TOPORS"/>
    <property type="match status" value="1"/>
</dbReference>
<dbReference type="InterPro" id="IPR058746">
    <property type="entry name" value="Znf_RING-type_Topors"/>
</dbReference>
<gene>
    <name evidence="19" type="primary">LOC117569257</name>
</gene>
<evidence type="ECO:0000256" key="13">
    <source>
        <dbReference type="ARBA" id="ARBA00079040"/>
    </source>
</evidence>
<sequence>MAESLLLGEAPPSIMEDMASSVIVEPPAVSDTVGGGTLPALAAHFADLTESGSESGDEPSVDARDQQEQETGGSSDAVGENNATAGRSSPPPNCAICLSRCRRKCFTDSCMHQFCFKCLCEWSKIKPECPLCKQPFKTIIHNVRTLDDYDRYPVQPSSPESSLSFHIVNIRRERLLLQNQAVMTNGGDNGDDIDTAATDESQDGIAAHGQQHQAGSRGLYVPHNRFEPYRMELLNFYRHDQDARGGGSLSMLWRRYVYDRKLYALPVSDNLTGNFREWSARFYRDNPAQMHRLMPWINRDIVCLLRTSPQNVTQVMHMMHDILPMINITTRTFRRRLSPFLGERTNHFIHELFNFARSPYDMIGYDRVVQYSALVAEEVEVDLLDLVSTNEGSSSTLEPTANGNETTGNGAAGGTTSSNSSETTATTTMTTASEWSSRMPRPSTSVIVTNPSATHSFSVTMATDGSELPGISIRRTTTSNVGSQTVAINLSMRRPANEVIEIDDGDAAANAEVAAINDGSSTTGRRQAGASLPISAHIELQSSDCSNSSDDDDECVFVLERKPPHLRTPELVSLDSNSDSDVVFVDEQKASPVAKANGGEGDGDSVSIDQEMETAVNELFMGPSTSTGVCSTAGKNWMLVLEEARRHDPMCLRSRSKRNLTRTQQRAAPKAPTSSSEGTRWSTSSDSSSSSEDSAAAPKRRKRRAARKPKAKAQKRPASSKRSAQQLKSKRRRKQVSEVEEEAEAAAEEEKEKATKASSNSSSSSSSSSEDSSEDGAAGDSTEPTGNNYNNENSSSSSSSDDDQDFNTLRKKLKAKYFAKGNEDTKPPKKELVADTAGEETLEHQAPEEEVAASSAQHAVVKRRRSNSSSNQSSSHSHSNSAISTLASHNTTMSSSSVLSLFNNNIHRDVGEATSAERPLSMVATANSLLELSTLSVGGAGSGLFNEQSLGVEDAMRYLQNALPSASDDAQLGIYSDASNELQHYRTEADAEPELAIDVVGEATSNAAAESADVILGNDIEPENENEEIDNEHEEIELGNQQDEPDEEEHDEQDQEEENDEDYEDEDEAAAAATAESDQTDSDPDPDAY</sequence>
<feature type="compositionally biased region" description="Low complexity" evidence="16">
    <location>
        <begin position="400"/>
        <end position="434"/>
    </location>
</feature>
<evidence type="ECO:0000256" key="7">
    <source>
        <dbReference type="ARBA" id="ARBA00022833"/>
    </source>
</evidence>
<evidence type="ECO:0000256" key="9">
    <source>
        <dbReference type="ARBA" id="ARBA00023163"/>
    </source>
</evidence>
<feature type="compositionally biased region" description="Basic residues" evidence="16">
    <location>
        <begin position="698"/>
        <end position="719"/>
    </location>
</feature>
<keyword evidence="18" id="KW-1185">Reference proteome</keyword>
<evidence type="ECO:0000256" key="11">
    <source>
        <dbReference type="ARBA" id="ARBA00076856"/>
    </source>
</evidence>
<dbReference type="InterPro" id="IPR013083">
    <property type="entry name" value="Znf_RING/FYVE/PHD"/>
</dbReference>
<dbReference type="CDD" id="cd16574">
    <property type="entry name" value="RING-HC_Topors"/>
    <property type="match status" value="1"/>
</dbReference>
<dbReference type="InterPro" id="IPR017907">
    <property type="entry name" value="Znf_RING_CS"/>
</dbReference>
<dbReference type="InterPro" id="IPR018957">
    <property type="entry name" value="Znf_C3HC4_RING-type"/>
</dbReference>
<feature type="region of interest" description="Disordered" evidence="16">
    <location>
        <begin position="44"/>
        <end position="89"/>
    </location>
</feature>
<dbReference type="SMART" id="SM00184">
    <property type="entry name" value="RING"/>
    <property type="match status" value="1"/>
</dbReference>
<dbReference type="GO" id="GO:0005634">
    <property type="term" value="C:nucleus"/>
    <property type="evidence" value="ECO:0007669"/>
    <property type="project" value="UniProtKB-ARBA"/>
</dbReference>
<evidence type="ECO:0000259" key="17">
    <source>
        <dbReference type="PROSITE" id="PS50089"/>
    </source>
</evidence>
<feature type="compositionally biased region" description="Polar residues" evidence="16">
    <location>
        <begin position="782"/>
        <end position="793"/>
    </location>
</feature>
<evidence type="ECO:0000256" key="15">
    <source>
        <dbReference type="PROSITE-ProRule" id="PRU00175"/>
    </source>
</evidence>
<dbReference type="GO" id="GO:0000209">
    <property type="term" value="P:protein polyubiquitination"/>
    <property type="evidence" value="ECO:0007669"/>
    <property type="project" value="TreeGrafter"/>
</dbReference>
<dbReference type="GO" id="GO:0008270">
    <property type="term" value="F:zinc ion binding"/>
    <property type="evidence" value="ECO:0007669"/>
    <property type="project" value="UniProtKB-KW"/>
</dbReference>
<evidence type="ECO:0000256" key="10">
    <source>
        <dbReference type="ARBA" id="ARBA00071236"/>
    </source>
</evidence>
<evidence type="ECO:0000256" key="3">
    <source>
        <dbReference type="ARBA" id="ARBA00022679"/>
    </source>
</evidence>
<keyword evidence="5 15" id="KW-0863">Zinc-finger</keyword>
<feature type="region of interest" description="Disordered" evidence="16">
    <location>
        <begin position="1010"/>
        <end position="1089"/>
    </location>
</feature>
<comment type="catalytic activity">
    <reaction evidence="1">
        <text>S-ubiquitinyl-[E2 ubiquitin-conjugating enzyme]-L-cysteine + [acceptor protein]-L-lysine = [E2 ubiquitin-conjugating enzyme]-L-cysteine + N(6)-ubiquitinyl-[acceptor protein]-L-lysine.</text>
        <dbReference type="EC" id="2.3.2.27"/>
    </reaction>
</comment>
<keyword evidence="9" id="KW-0804">Transcription</keyword>
<dbReference type="Proteomes" id="UP000515160">
    <property type="component" value="Chromosome 3"/>
</dbReference>
<feature type="compositionally biased region" description="Low complexity" evidence="16">
    <location>
        <begin position="867"/>
        <end position="881"/>
    </location>
</feature>
<dbReference type="OrthoDB" id="365379at2759"/>
<dbReference type="GeneID" id="117569257"/>
<evidence type="ECO:0000256" key="8">
    <source>
        <dbReference type="ARBA" id="ARBA00023015"/>
    </source>
</evidence>
<feature type="compositionally biased region" description="Acidic residues" evidence="16">
    <location>
        <begin position="1078"/>
        <end position="1089"/>
    </location>
</feature>
<feature type="compositionally biased region" description="Acidic residues" evidence="16">
    <location>
        <begin position="738"/>
        <end position="747"/>
    </location>
</feature>
<dbReference type="AlphaFoldDB" id="A0A6P8YFV1"/>
<feature type="compositionally biased region" description="Basic and acidic residues" evidence="16">
    <location>
        <begin position="821"/>
        <end position="833"/>
    </location>
</feature>
<keyword evidence="8" id="KW-0805">Transcription regulation</keyword>
<feature type="region of interest" description="Disordered" evidence="16">
    <location>
        <begin position="390"/>
        <end position="443"/>
    </location>
</feature>
<keyword evidence="7" id="KW-0862">Zinc</keyword>
<dbReference type="Pfam" id="PF26084">
    <property type="entry name" value="PWI_Topors"/>
    <property type="match status" value="1"/>
</dbReference>
<feature type="compositionally biased region" description="Acidic residues" evidence="16">
    <location>
        <begin position="1020"/>
        <end position="1069"/>
    </location>
</feature>
<evidence type="ECO:0000256" key="14">
    <source>
        <dbReference type="ARBA" id="ARBA00079184"/>
    </source>
</evidence>
<dbReference type="SUPFAM" id="SSF57850">
    <property type="entry name" value="RING/U-box"/>
    <property type="match status" value="1"/>
</dbReference>
<dbReference type="RefSeq" id="XP_034106222.1">
    <property type="nucleotide sequence ID" value="XM_034250331.2"/>
</dbReference>
<keyword evidence="4" id="KW-0479">Metal-binding</keyword>
<evidence type="ECO:0000313" key="19">
    <source>
        <dbReference type="RefSeq" id="XP_034106222.1"/>
    </source>
</evidence>
<evidence type="ECO:0000256" key="16">
    <source>
        <dbReference type="SAM" id="MobiDB-lite"/>
    </source>
</evidence>
<dbReference type="GO" id="GO:0060255">
    <property type="term" value="P:regulation of macromolecule metabolic process"/>
    <property type="evidence" value="ECO:0007669"/>
    <property type="project" value="UniProtKB-ARBA"/>
</dbReference>
<evidence type="ECO:0000256" key="6">
    <source>
        <dbReference type="ARBA" id="ARBA00022786"/>
    </source>
</evidence>
<organism evidence="18 19">
    <name type="scientific">Drosophila albomicans</name>
    <name type="common">Fruit fly</name>
    <dbReference type="NCBI Taxonomy" id="7291"/>
    <lineage>
        <taxon>Eukaryota</taxon>
        <taxon>Metazoa</taxon>
        <taxon>Ecdysozoa</taxon>
        <taxon>Arthropoda</taxon>
        <taxon>Hexapoda</taxon>
        <taxon>Insecta</taxon>
        <taxon>Pterygota</taxon>
        <taxon>Neoptera</taxon>
        <taxon>Endopterygota</taxon>
        <taxon>Diptera</taxon>
        <taxon>Brachycera</taxon>
        <taxon>Muscomorpha</taxon>
        <taxon>Ephydroidea</taxon>
        <taxon>Drosophilidae</taxon>
        <taxon>Drosophila</taxon>
    </lineage>
</organism>
<feature type="region of interest" description="Disordered" evidence="16">
    <location>
        <begin position="650"/>
        <end position="882"/>
    </location>
</feature>
<dbReference type="GO" id="GO:0061630">
    <property type="term" value="F:ubiquitin protein ligase activity"/>
    <property type="evidence" value="ECO:0007669"/>
    <property type="project" value="UniProtKB-EC"/>
</dbReference>
<evidence type="ECO:0000313" key="18">
    <source>
        <dbReference type="Proteomes" id="UP000515160"/>
    </source>
</evidence>
<feature type="compositionally biased region" description="Low complexity" evidence="16">
    <location>
        <begin position="674"/>
        <end position="697"/>
    </location>
</feature>
<dbReference type="PROSITE" id="PS00518">
    <property type="entry name" value="ZF_RING_1"/>
    <property type="match status" value="1"/>
</dbReference>
<keyword evidence="3" id="KW-0808">Transferase</keyword>
<evidence type="ECO:0000256" key="12">
    <source>
        <dbReference type="ARBA" id="ARBA00076940"/>
    </source>
</evidence>
<feature type="compositionally biased region" description="Polar residues" evidence="16">
    <location>
        <begin position="390"/>
        <end position="399"/>
    </location>
</feature>
<dbReference type="CTD" id="10210"/>
<name>A0A6P8YFV1_DROAB</name>
<feature type="domain" description="RING-type" evidence="17">
    <location>
        <begin position="94"/>
        <end position="133"/>
    </location>
</feature>